<evidence type="ECO:0000313" key="2">
    <source>
        <dbReference type="EMBL" id="TDZ16977.1"/>
    </source>
</evidence>
<keyword evidence="3" id="KW-1185">Reference proteome</keyword>
<reference evidence="3" key="1">
    <citation type="journal article" date="2013" name="New Phytol.">
        <title>Comparative genomic and transcriptomic analyses reveal the hemibiotrophic stage shift of Colletotrichum fungi.</title>
        <authorList>
            <person name="Gan P."/>
            <person name="Ikeda K."/>
            <person name="Irieda H."/>
            <person name="Narusaka M."/>
            <person name="O'Connell R.J."/>
            <person name="Narusaka Y."/>
            <person name="Takano Y."/>
            <person name="Kubo Y."/>
            <person name="Shirasu K."/>
        </authorList>
    </citation>
    <scope>NUCLEOTIDE SEQUENCE [LARGE SCALE GENOMIC DNA]</scope>
    <source>
        <strain evidence="3">104-T / ATCC 96160 / CBS 514.97 / LARS 414 / MAFF 240422</strain>
    </source>
</reference>
<dbReference type="Proteomes" id="UP000014480">
    <property type="component" value="Unassembled WGS sequence"/>
</dbReference>
<accession>A0A484FJA2</accession>
<sequence>MVRSSNRPNQRPARITRGRGVSRALVQPLHSPYPQSIDAALKAQDIDLISSANSHLPYSTAAAGSLPTPCRGMPYLDILFPTILKPDRYTQHSNSVREAVISPSWIPLVLTPVRESRDPSLPDTRRLSPPSHRHLDAYGCLTPLSRSLAPVLVIRPRPLEFFGTRGFPVSALFADRFALAPLHLDGS</sequence>
<reference evidence="3" key="2">
    <citation type="journal article" date="2019" name="Mol. Plant Microbe Interact.">
        <title>Genome sequence resources for four phytopathogenic fungi from the Colletotrichum orbiculare species complex.</title>
        <authorList>
            <person name="Gan P."/>
            <person name="Tsushima A."/>
            <person name="Narusaka M."/>
            <person name="Narusaka Y."/>
            <person name="Takano Y."/>
            <person name="Kubo Y."/>
            <person name="Shirasu K."/>
        </authorList>
    </citation>
    <scope>GENOME REANNOTATION</scope>
    <source>
        <strain evidence="3">104-T / ATCC 96160 / CBS 514.97 / LARS 414 / MAFF 240422</strain>
    </source>
</reference>
<proteinExistence type="predicted"/>
<protein>
    <submittedName>
        <fullName evidence="2">Uncharacterized protein</fullName>
    </submittedName>
</protein>
<evidence type="ECO:0000256" key="1">
    <source>
        <dbReference type="SAM" id="MobiDB-lite"/>
    </source>
</evidence>
<organism evidence="2 3">
    <name type="scientific">Colletotrichum orbiculare (strain 104-T / ATCC 96160 / CBS 514.97 / LARS 414 / MAFF 240422)</name>
    <name type="common">Cucumber anthracnose fungus</name>
    <name type="synonym">Colletotrichum lagenarium</name>
    <dbReference type="NCBI Taxonomy" id="1213857"/>
    <lineage>
        <taxon>Eukaryota</taxon>
        <taxon>Fungi</taxon>
        <taxon>Dikarya</taxon>
        <taxon>Ascomycota</taxon>
        <taxon>Pezizomycotina</taxon>
        <taxon>Sordariomycetes</taxon>
        <taxon>Hypocreomycetidae</taxon>
        <taxon>Glomerellales</taxon>
        <taxon>Glomerellaceae</taxon>
        <taxon>Colletotrichum</taxon>
        <taxon>Colletotrichum orbiculare species complex</taxon>
    </lineage>
</organism>
<evidence type="ECO:0000313" key="3">
    <source>
        <dbReference type="Proteomes" id="UP000014480"/>
    </source>
</evidence>
<comment type="caution">
    <text evidence="2">The sequence shown here is derived from an EMBL/GenBank/DDBJ whole genome shotgun (WGS) entry which is preliminary data.</text>
</comment>
<feature type="region of interest" description="Disordered" evidence="1">
    <location>
        <begin position="1"/>
        <end position="21"/>
    </location>
</feature>
<name>A0A484FJA2_COLOR</name>
<dbReference type="AlphaFoldDB" id="A0A484FJA2"/>
<gene>
    <name evidence="2" type="ORF">Cob_v009972</name>
</gene>
<dbReference type="EMBL" id="AMCV02000032">
    <property type="protein sequence ID" value="TDZ16977.1"/>
    <property type="molecule type" value="Genomic_DNA"/>
</dbReference>